<evidence type="ECO:0000313" key="1">
    <source>
        <dbReference type="EMBL" id="EHR38728.1"/>
    </source>
</evidence>
<proteinExistence type="predicted"/>
<sequence>MQEQARKIVMEYFNSHVDKTDNKQITLDDIYVVWFSKTLQNWKALVSTTVSDGMYYEITHNGNENETYVDVYKKWENYTVKGE</sequence>
<gene>
    <name evidence="1" type="ORF">HMPREF9454_00533</name>
</gene>
<dbReference type="GeneID" id="62778760"/>
<dbReference type="EMBL" id="ADMB01000024">
    <property type="protein sequence ID" value="EHR38728.1"/>
    <property type="molecule type" value="Genomic_DNA"/>
</dbReference>
<organism evidence="1 2">
    <name type="scientific">Megamonas funiformis YIT 11815</name>
    <dbReference type="NCBI Taxonomy" id="742816"/>
    <lineage>
        <taxon>Bacteria</taxon>
        <taxon>Bacillati</taxon>
        <taxon>Bacillota</taxon>
        <taxon>Negativicutes</taxon>
        <taxon>Selenomonadales</taxon>
        <taxon>Selenomonadaceae</taxon>
        <taxon>Megamonas</taxon>
    </lineage>
</organism>
<accession>A0ABN0EKF9</accession>
<dbReference type="Pfam" id="PF19791">
    <property type="entry name" value="DUF6275"/>
    <property type="match status" value="1"/>
</dbReference>
<keyword evidence="2" id="KW-1185">Reference proteome</keyword>
<name>A0ABN0EKF9_9FIRM</name>
<comment type="caution">
    <text evidence="1">The sequence shown here is derived from an EMBL/GenBank/DDBJ whole genome shotgun (WGS) entry which is preliminary data.</text>
</comment>
<evidence type="ECO:0000313" key="2">
    <source>
        <dbReference type="Proteomes" id="UP000005963"/>
    </source>
</evidence>
<dbReference type="InterPro" id="IPR046242">
    <property type="entry name" value="DUF6275"/>
</dbReference>
<protein>
    <submittedName>
        <fullName evidence="1">Uncharacterized protein</fullName>
    </submittedName>
</protein>
<dbReference type="RefSeq" id="WP_008537751.1">
    <property type="nucleotide sequence ID" value="NZ_JH601090.1"/>
</dbReference>
<reference evidence="1 2" key="1">
    <citation type="submission" date="2012-01" db="EMBL/GenBank/DDBJ databases">
        <title>The Genome Sequence of Megamonas funiformis YIT 11815.</title>
        <authorList>
            <consortium name="The Broad Institute Genome Sequencing Platform"/>
            <person name="Earl A."/>
            <person name="Ward D."/>
            <person name="Feldgarden M."/>
            <person name="Gevers D."/>
            <person name="Morotomi M."/>
            <person name="Young S.K."/>
            <person name="Zeng Q."/>
            <person name="Gargeya S."/>
            <person name="Fitzgerald M."/>
            <person name="Haas B."/>
            <person name="Abouelleil A."/>
            <person name="Alvarado L."/>
            <person name="Arachchi H.M."/>
            <person name="Berlin A."/>
            <person name="Chapman S.B."/>
            <person name="Gearin G."/>
            <person name="Goldberg J."/>
            <person name="Griggs A."/>
            <person name="Gujja S."/>
            <person name="Hansen M."/>
            <person name="Heiman D."/>
            <person name="Howarth C."/>
            <person name="Larimer J."/>
            <person name="Lui A."/>
            <person name="MacDonald P.J.P."/>
            <person name="McCowen C."/>
            <person name="Montmayeur A."/>
            <person name="Murphy C."/>
            <person name="Neiman D."/>
            <person name="Pearson M."/>
            <person name="Priest M."/>
            <person name="Roberts A."/>
            <person name="Saif S."/>
            <person name="Shea T."/>
            <person name="Sisk P."/>
            <person name="Stolte C."/>
            <person name="Sykes S."/>
            <person name="Wortman J."/>
            <person name="Nusbaum C."/>
            <person name="Birren B."/>
        </authorList>
    </citation>
    <scope>NUCLEOTIDE SEQUENCE [LARGE SCALE GENOMIC DNA]</scope>
    <source>
        <strain evidence="1 2">YIT 11815</strain>
    </source>
</reference>
<dbReference type="Proteomes" id="UP000005963">
    <property type="component" value="Unassembled WGS sequence"/>
</dbReference>